<comment type="caution">
    <text evidence="9">The sequence shown here is derived from an EMBL/GenBank/DDBJ whole genome shotgun (WGS) entry which is preliminary data.</text>
</comment>
<dbReference type="OrthoDB" id="9793396at2"/>
<dbReference type="GO" id="GO:0030313">
    <property type="term" value="C:cell envelope"/>
    <property type="evidence" value="ECO:0007669"/>
    <property type="project" value="UniProtKB-SubCell"/>
</dbReference>
<dbReference type="InterPro" id="IPR006127">
    <property type="entry name" value="ZnuA-like"/>
</dbReference>
<comment type="subcellular location">
    <subcellularLocation>
        <location evidence="1">Cell envelope</location>
    </subcellularLocation>
</comment>
<evidence type="ECO:0000256" key="5">
    <source>
        <dbReference type="ARBA" id="ARBA00022729"/>
    </source>
</evidence>
<accession>A0A2N4UI42</accession>
<dbReference type="InterPro" id="IPR006311">
    <property type="entry name" value="TAT_signal"/>
</dbReference>
<dbReference type="InterPro" id="IPR006128">
    <property type="entry name" value="Lipoprotein_PsaA-like"/>
</dbReference>
<dbReference type="AlphaFoldDB" id="A0A2N4UI42"/>
<keyword evidence="10" id="KW-1185">Reference proteome</keyword>
<gene>
    <name evidence="9" type="ORF">CR155_06815</name>
</gene>
<keyword evidence="4" id="KW-0479">Metal-binding</keyword>
<organism evidence="9 10">
    <name type="scientific">Pollutimonas nitritireducens</name>
    <dbReference type="NCBI Taxonomy" id="2045209"/>
    <lineage>
        <taxon>Bacteria</taxon>
        <taxon>Pseudomonadati</taxon>
        <taxon>Pseudomonadota</taxon>
        <taxon>Betaproteobacteria</taxon>
        <taxon>Burkholderiales</taxon>
        <taxon>Alcaligenaceae</taxon>
        <taxon>Pollutimonas</taxon>
    </lineage>
</organism>
<dbReference type="CDD" id="cd01137">
    <property type="entry name" value="PsaA"/>
    <property type="match status" value="1"/>
</dbReference>
<dbReference type="InterPro" id="IPR006129">
    <property type="entry name" value="AdhesinB"/>
</dbReference>
<dbReference type="PRINTS" id="PR00691">
    <property type="entry name" value="ADHESINB"/>
</dbReference>
<reference evidence="9 10" key="1">
    <citation type="submission" date="2017-10" db="EMBL/GenBank/DDBJ databases">
        <title>Two draft genome sequences of Pusillimonas sp. strains isolated from a nitrate- and radionuclide-contaminated groundwater in Russia.</title>
        <authorList>
            <person name="Grouzdev D.S."/>
            <person name="Tourova T.P."/>
            <person name="Goeva M.A."/>
            <person name="Babich T.L."/>
            <person name="Sokolova D.S."/>
            <person name="Abdullin R."/>
            <person name="Poltaraus A.B."/>
            <person name="Toshchakov S.V."/>
            <person name="Nazina T.N."/>
        </authorList>
    </citation>
    <scope>NUCLEOTIDE SEQUENCE [LARGE SCALE GENOMIC DNA]</scope>
    <source>
        <strain evidence="9 10">JR1/69-2-13</strain>
    </source>
</reference>
<keyword evidence="7" id="KW-0175">Coiled coil</keyword>
<dbReference type="Proteomes" id="UP000234328">
    <property type="component" value="Unassembled WGS sequence"/>
</dbReference>
<dbReference type="PANTHER" id="PTHR42953">
    <property type="entry name" value="HIGH-AFFINITY ZINC UPTAKE SYSTEM PROTEIN ZNUA-RELATED"/>
    <property type="match status" value="1"/>
</dbReference>
<evidence type="ECO:0000256" key="8">
    <source>
        <dbReference type="SAM" id="MobiDB-lite"/>
    </source>
</evidence>
<evidence type="ECO:0000313" key="10">
    <source>
        <dbReference type="Proteomes" id="UP000234328"/>
    </source>
</evidence>
<keyword evidence="5" id="KW-0732">Signal</keyword>
<evidence type="ECO:0000256" key="7">
    <source>
        <dbReference type="SAM" id="Coils"/>
    </source>
</evidence>
<dbReference type="RefSeq" id="WP_102069466.1">
    <property type="nucleotide sequence ID" value="NZ_PDNV01000004.1"/>
</dbReference>
<dbReference type="InterPro" id="IPR050492">
    <property type="entry name" value="Bact_metal-bind_prot9"/>
</dbReference>
<evidence type="ECO:0000256" key="6">
    <source>
        <dbReference type="RuleBase" id="RU003512"/>
    </source>
</evidence>
<dbReference type="EMBL" id="PDNV01000004">
    <property type="protein sequence ID" value="PLC54696.1"/>
    <property type="molecule type" value="Genomic_DNA"/>
</dbReference>
<dbReference type="PRINTS" id="PR00690">
    <property type="entry name" value="ADHESNFAMILY"/>
</dbReference>
<feature type="compositionally biased region" description="Basic and acidic residues" evidence="8">
    <location>
        <begin position="127"/>
        <end position="160"/>
    </location>
</feature>
<dbReference type="PANTHER" id="PTHR42953:SF1">
    <property type="entry name" value="METAL-BINDING PROTEIN HI_0362-RELATED"/>
    <property type="match status" value="1"/>
</dbReference>
<dbReference type="GO" id="GO:0030001">
    <property type="term" value="P:metal ion transport"/>
    <property type="evidence" value="ECO:0007669"/>
    <property type="project" value="InterPro"/>
</dbReference>
<proteinExistence type="inferred from homology"/>
<dbReference type="Gene3D" id="3.40.50.1980">
    <property type="entry name" value="Nitrogenase molybdenum iron protein domain"/>
    <property type="match status" value="2"/>
</dbReference>
<evidence type="ECO:0000256" key="3">
    <source>
        <dbReference type="ARBA" id="ARBA00022448"/>
    </source>
</evidence>
<dbReference type="PROSITE" id="PS51318">
    <property type="entry name" value="TAT"/>
    <property type="match status" value="1"/>
</dbReference>
<evidence type="ECO:0000256" key="2">
    <source>
        <dbReference type="ARBA" id="ARBA00011028"/>
    </source>
</evidence>
<dbReference type="Pfam" id="PF01297">
    <property type="entry name" value="ZnuA"/>
    <property type="match status" value="1"/>
</dbReference>
<feature type="coiled-coil region" evidence="7">
    <location>
        <begin position="188"/>
        <end position="215"/>
    </location>
</feature>
<keyword evidence="3 6" id="KW-0813">Transport</keyword>
<evidence type="ECO:0000256" key="4">
    <source>
        <dbReference type="ARBA" id="ARBA00022723"/>
    </source>
</evidence>
<dbReference type="GO" id="GO:0046872">
    <property type="term" value="F:metal ion binding"/>
    <property type="evidence" value="ECO:0007669"/>
    <property type="project" value="UniProtKB-KW"/>
</dbReference>
<dbReference type="GO" id="GO:0007155">
    <property type="term" value="P:cell adhesion"/>
    <property type="evidence" value="ECO:0007669"/>
    <property type="project" value="InterPro"/>
</dbReference>
<name>A0A2N4UI42_9BURK</name>
<sequence length="333" mass="35841">MKTLDGQRYPLLSRRRILAALAGGALVIATPFAWAANSPLRVVASFSIIGDMVKEIGGEHVALTTIVGPNGDAHSFEPTPRDVQALSQAQVLVINGMDFEGWLPRLIKAAGFEGAQVLASKGVAPRHLNDNEHGEPPHEGLEHDKDGDAGAGHDHGDVDPHAWQSLTNGMIYAENIAEGLSLADPEHRSSYRKRADAYIKKMKDLDAEIRQALDAIPPERRKVITSHDAFGYFAQDYGIRFLSVAGFSSQAEPSARDVAVIVDLAKKEGIAGVFIENTTNAKLVEQVARETKAKVGGTLYSDALAPADQPASTYLGMFTWNAGQLLYALQPAK</sequence>
<evidence type="ECO:0000313" key="9">
    <source>
        <dbReference type="EMBL" id="PLC54696.1"/>
    </source>
</evidence>
<dbReference type="SUPFAM" id="SSF53807">
    <property type="entry name" value="Helical backbone' metal receptor"/>
    <property type="match status" value="1"/>
</dbReference>
<feature type="region of interest" description="Disordered" evidence="8">
    <location>
        <begin position="126"/>
        <end position="160"/>
    </location>
</feature>
<protein>
    <submittedName>
        <fullName evidence="9">Metal ABC transporter substrate-binding protein</fullName>
    </submittedName>
</protein>
<evidence type="ECO:0000256" key="1">
    <source>
        <dbReference type="ARBA" id="ARBA00004196"/>
    </source>
</evidence>
<comment type="similarity">
    <text evidence="2 6">Belongs to the bacterial solute-binding protein 9 family.</text>
</comment>